<gene>
    <name evidence="2" type="ORF">O3G_MSEX003571</name>
</gene>
<reference evidence="2" key="1">
    <citation type="journal article" date="2016" name="Insect Biochem. Mol. Biol.">
        <title>Multifaceted biological insights from a draft genome sequence of the tobacco hornworm moth, Manduca sexta.</title>
        <authorList>
            <person name="Kanost M.R."/>
            <person name="Arrese E.L."/>
            <person name="Cao X."/>
            <person name="Chen Y.R."/>
            <person name="Chellapilla S."/>
            <person name="Goldsmith M.R."/>
            <person name="Grosse-Wilde E."/>
            <person name="Heckel D.G."/>
            <person name="Herndon N."/>
            <person name="Jiang H."/>
            <person name="Papanicolaou A."/>
            <person name="Qu J."/>
            <person name="Soulages J.L."/>
            <person name="Vogel H."/>
            <person name="Walters J."/>
            <person name="Waterhouse R.M."/>
            <person name="Ahn S.J."/>
            <person name="Almeida F.C."/>
            <person name="An C."/>
            <person name="Aqrawi P."/>
            <person name="Bretschneider A."/>
            <person name="Bryant W.B."/>
            <person name="Bucks S."/>
            <person name="Chao H."/>
            <person name="Chevignon G."/>
            <person name="Christen J.M."/>
            <person name="Clarke D.F."/>
            <person name="Dittmer N.T."/>
            <person name="Ferguson L.C.F."/>
            <person name="Garavelou S."/>
            <person name="Gordon K.H.J."/>
            <person name="Gunaratna R.T."/>
            <person name="Han Y."/>
            <person name="Hauser F."/>
            <person name="He Y."/>
            <person name="Heidel-Fischer H."/>
            <person name="Hirsh A."/>
            <person name="Hu Y."/>
            <person name="Jiang H."/>
            <person name="Kalra D."/>
            <person name="Klinner C."/>
            <person name="Konig C."/>
            <person name="Kovar C."/>
            <person name="Kroll A.R."/>
            <person name="Kuwar S.S."/>
            <person name="Lee S.L."/>
            <person name="Lehman R."/>
            <person name="Li K."/>
            <person name="Li Z."/>
            <person name="Liang H."/>
            <person name="Lovelace S."/>
            <person name="Lu Z."/>
            <person name="Mansfield J.H."/>
            <person name="McCulloch K.J."/>
            <person name="Mathew T."/>
            <person name="Morton B."/>
            <person name="Muzny D.M."/>
            <person name="Neunemann D."/>
            <person name="Ongeri F."/>
            <person name="Pauchet Y."/>
            <person name="Pu L.L."/>
            <person name="Pyrousis I."/>
            <person name="Rao X.J."/>
            <person name="Redding A."/>
            <person name="Roesel C."/>
            <person name="Sanchez-Gracia A."/>
            <person name="Schaack S."/>
            <person name="Shukla A."/>
            <person name="Tetreau G."/>
            <person name="Wang Y."/>
            <person name="Xiong G.H."/>
            <person name="Traut W."/>
            <person name="Walsh T.K."/>
            <person name="Worley K.C."/>
            <person name="Wu D."/>
            <person name="Wu W."/>
            <person name="Wu Y.Q."/>
            <person name="Zhang X."/>
            <person name="Zou Z."/>
            <person name="Zucker H."/>
            <person name="Briscoe A.D."/>
            <person name="Burmester T."/>
            <person name="Clem R.J."/>
            <person name="Feyereisen R."/>
            <person name="Grimmelikhuijzen C.J.P."/>
            <person name="Hamodrakas S.J."/>
            <person name="Hansson B.S."/>
            <person name="Huguet E."/>
            <person name="Jermiin L.S."/>
            <person name="Lan Q."/>
            <person name="Lehman H.K."/>
            <person name="Lorenzen M."/>
            <person name="Merzendorfer H."/>
            <person name="Michalopoulos I."/>
            <person name="Morton D.B."/>
            <person name="Muthukrishnan S."/>
            <person name="Oakeshott J.G."/>
            <person name="Palmer W."/>
            <person name="Park Y."/>
            <person name="Passarelli A.L."/>
            <person name="Rozas J."/>
            <person name="Schwartz L.M."/>
            <person name="Smith W."/>
            <person name="Southgate A."/>
            <person name="Vilcinskas A."/>
            <person name="Vogt R."/>
            <person name="Wang P."/>
            <person name="Werren J."/>
            <person name="Yu X.Q."/>
            <person name="Zhou J.J."/>
            <person name="Brown S.J."/>
            <person name="Scherer S.E."/>
            <person name="Richards S."/>
            <person name="Blissard G.W."/>
        </authorList>
    </citation>
    <scope>NUCLEOTIDE SEQUENCE</scope>
</reference>
<comment type="caution">
    <text evidence="2">The sequence shown here is derived from an EMBL/GenBank/DDBJ whole genome shotgun (WGS) entry which is preliminary data.</text>
</comment>
<reference evidence="2" key="2">
    <citation type="submission" date="2020-12" db="EMBL/GenBank/DDBJ databases">
        <authorList>
            <person name="Kanost M."/>
        </authorList>
    </citation>
    <scope>NUCLEOTIDE SEQUENCE</scope>
</reference>
<evidence type="ECO:0000313" key="2">
    <source>
        <dbReference type="EMBL" id="KAG6444820.1"/>
    </source>
</evidence>
<feature type="region of interest" description="Disordered" evidence="1">
    <location>
        <begin position="1"/>
        <end position="37"/>
    </location>
</feature>
<proteinExistence type="predicted"/>
<organism evidence="2 3">
    <name type="scientific">Manduca sexta</name>
    <name type="common">Tobacco hawkmoth</name>
    <name type="synonym">Tobacco hornworm</name>
    <dbReference type="NCBI Taxonomy" id="7130"/>
    <lineage>
        <taxon>Eukaryota</taxon>
        <taxon>Metazoa</taxon>
        <taxon>Ecdysozoa</taxon>
        <taxon>Arthropoda</taxon>
        <taxon>Hexapoda</taxon>
        <taxon>Insecta</taxon>
        <taxon>Pterygota</taxon>
        <taxon>Neoptera</taxon>
        <taxon>Endopterygota</taxon>
        <taxon>Lepidoptera</taxon>
        <taxon>Glossata</taxon>
        <taxon>Ditrysia</taxon>
        <taxon>Bombycoidea</taxon>
        <taxon>Sphingidae</taxon>
        <taxon>Sphinginae</taxon>
        <taxon>Sphingini</taxon>
        <taxon>Manduca</taxon>
    </lineage>
</organism>
<dbReference type="Proteomes" id="UP000791440">
    <property type="component" value="Unassembled WGS sequence"/>
</dbReference>
<keyword evidence="3" id="KW-1185">Reference proteome</keyword>
<sequence length="59" mass="6652">MKPGSTTTLQSQNGSQLNGRQPTKGVQSDQKHKCQLARREKGSIANIIWHKWCVRSMKS</sequence>
<feature type="compositionally biased region" description="Polar residues" evidence="1">
    <location>
        <begin position="1"/>
        <end position="28"/>
    </location>
</feature>
<evidence type="ECO:0000313" key="3">
    <source>
        <dbReference type="Proteomes" id="UP000791440"/>
    </source>
</evidence>
<name>A0A921YTK8_MANSE</name>
<protein>
    <submittedName>
        <fullName evidence="2">Uncharacterized protein</fullName>
    </submittedName>
</protein>
<dbReference type="EMBL" id="JH668313">
    <property type="protein sequence ID" value="KAG6444820.1"/>
    <property type="molecule type" value="Genomic_DNA"/>
</dbReference>
<dbReference type="AlphaFoldDB" id="A0A921YTK8"/>
<accession>A0A921YTK8</accession>
<evidence type="ECO:0000256" key="1">
    <source>
        <dbReference type="SAM" id="MobiDB-lite"/>
    </source>
</evidence>